<accession>A0A8C5YKH8</accession>
<keyword evidence="2 5" id="KW-0812">Transmembrane</keyword>
<keyword evidence="3 5" id="KW-1133">Transmembrane helix</keyword>
<protein>
    <submittedName>
        <fullName evidence="6">Solute carrier family 22 member 24-like</fullName>
    </submittedName>
</protein>
<dbReference type="InterPro" id="IPR036259">
    <property type="entry name" value="MFS_trans_sf"/>
</dbReference>
<keyword evidence="4 5" id="KW-0472">Membrane</keyword>
<feature type="transmembrane region" description="Helical" evidence="5">
    <location>
        <begin position="348"/>
        <end position="370"/>
    </location>
</feature>
<feature type="transmembrane region" description="Helical" evidence="5">
    <location>
        <begin position="495"/>
        <end position="518"/>
    </location>
</feature>
<evidence type="ECO:0000256" key="1">
    <source>
        <dbReference type="ARBA" id="ARBA00004141"/>
    </source>
</evidence>
<dbReference type="PROSITE" id="PS00216">
    <property type="entry name" value="SUGAR_TRANSPORT_1"/>
    <property type="match status" value="1"/>
</dbReference>
<evidence type="ECO:0000256" key="5">
    <source>
        <dbReference type="SAM" id="Phobius"/>
    </source>
</evidence>
<evidence type="ECO:0000256" key="3">
    <source>
        <dbReference type="ARBA" id="ARBA00022989"/>
    </source>
</evidence>
<reference evidence="6" key="1">
    <citation type="submission" date="2025-08" db="UniProtKB">
        <authorList>
            <consortium name="Ensembl"/>
        </authorList>
    </citation>
    <scope>IDENTIFICATION</scope>
</reference>
<evidence type="ECO:0000256" key="4">
    <source>
        <dbReference type="ARBA" id="ARBA00023136"/>
    </source>
</evidence>
<dbReference type="Ensembl" id="ENSMMMT00000001501.1">
    <property type="protein sequence ID" value="ENSMMMP00000001337.1"/>
    <property type="gene ID" value="ENSMMMG00000001230.1"/>
</dbReference>
<dbReference type="Gene3D" id="1.20.1250.20">
    <property type="entry name" value="MFS general substrate transporter like domains"/>
    <property type="match status" value="1"/>
</dbReference>
<feature type="transmembrane region" description="Helical" evidence="5">
    <location>
        <begin position="470"/>
        <end position="489"/>
    </location>
</feature>
<evidence type="ECO:0000313" key="7">
    <source>
        <dbReference type="Proteomes" id="UP000694407"/>
    </source>
</evidence>
<evidence type="ECO:0000313" key="6">
    <source>
        <dbReference type="Ensembl" id="ENSMMMP00000001337.1"/>
    </source>
</evidence>
<dbReference type="AlphaFoldDB" id="A0A8C5YKH8"/>
<feature type="transmembrane region" description="Helical" evidence="5">
    <location>
        <begin position="175"/>
        <end position="198"/>
    </location>
</feature>
<keyword evidence="7" id="KW-1185">Reference proteome</keyword>
<feature type="transmembrane region" description="Helical" evidence="5">
    <location>
        <begin position="204"/>
        <end position="224"/>
    </location>
</feature>
<feature type="transmembrane region" description="Helical" evidence="5">
    <location>
        <begin position="236"/>
        <end position="257"/>
    </location>
</feature>
<dbReference type="GO" id="GO:0016323">
    <property type="term" value="C:basolateral plasma membrane"/>
    <property type="evidence" value="ECO:0007669"/>
    <property type="project" value="Ensembl"/>
</dbReference>
<dbReference type="Proteomes" id="UP000694407">
    <property type="component" value="Unplaced"/>
</dbReference>
<dbReference type="InterPro" id="IPR005829">
    <property type="entry name" value="Sugar_transporter_CS"/>
</dbReference>
<feature type="transmembrane region" description="Helical" evidence="5">
    <location>
        <begin position="382"/>
        <end position="403"/>
    </location>
</feature>
<dbReference type="GO" id="GO:0071720">
    <property type="term" value="P:sodium-independent prostaglandin transport"/>
    <property type="evidence" value="ECO:0007669"/>
    <property type="project" value="Ensembl"/>
</dbReference>
<sequence>MDFEELLKHVGDNGKFQVLTIIFFMLSSILTSPHDYIENFTAAMPAHHCHVHLLGNPKFEANVTINLTAEALLRVSIPVGPNQKPEQCHRFRQTQWQLLDPNVSAVNYTDPETEPCLDGWIYDQSVFTSTIVMEWDLVCDYKSFKYFAQAITLSGHLVGSALSGLISDRFGRKPLLVSCCLAYGILSTCCAFAPVFTIYCILRFIHLSQMVLDIFFCFLFPLVFEGNSSKWQLVATMLFSLSGSIGQASFAGVAYLFRDWHMLQLVIALPYLILSLFSWYVNFESVRWLMATGKTEQALKELQRIARINGKKEVAESLTSEILISKMKEELNTKRESFRMKEIMCKPAVFKTVLFTSVLAFSTTFSFYGLLLDIENLGKNIFLTQFLLGITDLPSKFLSYFILKYVNRRPSSGFSLIILGISILIPIFVPKEMYVLRLTLYLLGRSSVSVLSSVLLIFSNELSATVLRSTIQGILFFIARTAATLSALVLSMRLYFVHLPAILFGTFPIVASAFAYFLPESFNLPLIETIKDMEKRYELRNKSTRKKQRKVLLATTEC</sequence>
<dbReference type="GO" id="GO:0004955">
    <property type="term" value="F:prostaglandin receptor activity"/>
    <property type="evidence" value="ECO:0007669"/>
    <property type="project" value="Ensembl"/>
</dbReference>
<proteinExistence type="predicted"/>
<gene>
    <name evidence="6" type="primary">LOC107142895</name>
</gene>
<evidence type="ECO:0000256" key="2">
    <source>
        <dbReference type="ARBA" id="ARBA00022692"/>
    </source>
</evidence>
<dbReference type="SUPFAM" id="SSF103473">
    <property type="entry name" value="MFS general substrate transporter"/>
    <property type="match status" value="1"/>
</dbReference>
<dbReference type="PANTHER" id="PTHR24064">
    <property type="entry name" value="SOLUTE CARRIER FAMILY 22 MEMBER"/>
    <property type="match status" value="1"/>
</dbReference>
<dbReference type="Pfam" id="PF07690">
    <property type="entry name" value="MFS_1"/>
    <property type="match status" value="1"/>
</dbReference>
<organism evidence="6 7">
    <name type="scientific">Marmota marmota marmota</name>
    <name type="common">Alpine marmot</name>
    <dbReference type="NCBI Taxonomy" id="9994"/>
    <lineage>
        <taxon>Eukaryota</taxon>
        <taxon>Metazoa</taxon>
        <taxon>Chordata</taxon>
        <taxon>Craniata</taxon>
        <taxon>Vertebrata</taxon>
        <taxon>Euteleostomi</taxon>
        <taxon>Mammalia</taxon>
        <taxon>Eutheria</taxon>
        <taxon>Euarchontoglires</taxon>
        <taxon>Glires</taxon>
        <taxon>Rodentia</taxon>
        <taxon>Sciuromorpha</taxon>
        <taxon>Sciuridae</taxon>
        <taxon>Xerinae</taxon>
        <taxon>Marmotini</taxon>
        <taxon>Marmota</taxon>
    </lineage>
</organism>
<feature type="transmembrane region" description="Helical" evidence="5">
    <location>
        <begin position="263"/>
        <end position="281"/>
    </location>
</feature>
<comment type="subcellular location">
    <subcellularLocation>
        <location evidence="1">Membrane</location>
        <topology evidence="1">Multi-pass membrane protein</topology>
    </subcellularLocation>
</comment>
<dbReference type="GO" id="GO:0022857">
    <property type="term" value="F:transmembrane transporter activity"/>
    <property type="evidence" value="ECO:0007669"/>
    <property type="project" value="InterPro"/>
</dbReference>
<name>A0A8C5YKH8_MARMA</name>
<feature type="transmembrane region" description="Helical" evidence="5">
    <location>
        <begin position="410"/>
        <end position="429"/>
    </location>
</feature>
<dbReference type="GeneTree" id="ENSGT00940000157004"/>
<dbReference type="InterPro" id="IPR011701">
    <property type="entry name" value="MFS"/>
</dbReference>
<reference evidence="6" key="2">
    <citation type="submission" date="2025-09" db="UniProtKB">
        <authorList>
            <consortium name="Ensembl"/>
        </authorList>
    </citation>
    <scope>IDENTIFICATION</scope>
</reference>